<dbReference type="InterPro" id="IPR017508">
    <property type="entry name" value="HipA_N1"/>
</dbReference>
<name>A0ABM8TBP1_9BURK</name>
<dbReference type="Pfam" id="PF13657">
    <property type="entry name" value="Couple_hipA"/>
    <property type="match status" value="1"/>
</dbReference>
<comment type="caution">
    <text evidence="2">The sequence shown here is derived from an EMBL/GenBank/DDBJ whole genome shotgun (WGS) entry which is preliminary data.</text>
</comment>
<gene>
    <name evidence="2" type="ORF">LMG26411_00905</name>
</gene>
<keyword evidence="3" id="KW-1185">Reference proteome</keyword>
<dbReference type="NCBIfam" id="TIGR03071">
    <property type="entry name" value="couple_hipA"/>
    <property type="match status" value="1"/>
</dbReference>
<sequence>MTDRELVASINGAPVGTLRDEQDVWSFEYAPEWIANPQAFPLSPALPLQSGRQVDGAPTRRPVGLMRRGLHGRCWGWSSIAISPGGLPSRLDECLGWQRERRSGGLT</sequence>
<organism evidence="2 3">
    <name type="scientific">Cupriavidus numazuensis</name>
    <dbReference type="NCBI Taxonomy" id="221992"/>
    <lineage>
        <taxon>Bacteria</taxon>
        <taxon>Pseudomonadati</taxon>
        <taxon>Pseudomonadota</taxon>
        <taxon>Betaproteobacteria</taxon>
        <taxon>Burkholderiales</taxon>
        <taxon>Burkholderiaceae</taxon>
        <taxon>Cupriavidus</taxon>
    </lineage>
</organism>
<proteinExistence type="predicted"/>
<evidence type="ECO:0000259" key="1">
    <source>
        <dbReference type="Pfam" id="PF13657"/>
    </source>
</evidence>
<evidence type="ECO:0000313" key="2">
    <source>
        <dbReference type="EMBL" id="CAG2133990.1"/>
    </source>
</evidence>
<accession>A0ABM8TBP1</accession>
<reference evidence="2 3" key="1">
    <citation type="submission" date="2021-03" db="EMBL/GenBank/DDBJ databases">
        <authorList>
            <person name="Peeters C."/>
        </authorList>
    </citation>
    <scope>NUCLEOTIDE SEQUENCE [LARGE SCALE GENOMIC DNA]</scope>
    <source>
        <strain evidence="2 3">LMG 26411</strain>
    </source>
</reference>
<feature type="domain" description="HipA N-terminal subdomain 1" evidence="1">
    <location>
        <begin position="9"/>
        <end position="53"/>
    </location>
</feature>
<dbReference type="Proteomes" id="UP000672657">
    <property type="component" value="Unassembled WGS sequence"/>
</dbReference>
<evidence type="ECO:0000313" key="3">
    <source>
        <dbReference type="Proteomes" id="UP000672657"/>
    </source>
</evidence>
<dbReference type="EMBL" id="CAJPVI010000003">
    <property type="protein sequence ID" value="CAG2133990.1"/>
    <property type="molecule type" value="Genomic_DNA"/>
</dbReference>
<protein>
    <recommendedName>
        <fullName evidence="1">HipA N-terminal subdomain 1 domain-containing protein</fullName>
    </recommendedName>
</protein>